<gene>
    <name evidence="1" type="ORF">EDD71_102225</name>
</gene>
<reference evidence="1 2" key="1">
    <citation type="submission" date="2019-03" db="EMBL/GenBank/DDBJ databases">
        <title>Genomic Encyclopedia of Type Strains, Phase IV (KMG-IV): sequencing the most valuable type-strain genomes for metagenomic binning, comparative biology and taxonomic classification.</title>
        <authorList>
            <person name="Goeker M."/>
        </authorList>
    </citation>
    <scope>NUCLEOTIDE SEQUENCE [LARGE SCALE GENOMIC DNA]</scope>
    <source>
        <strain evidence="1 2">DSM 24455</strain>
    </source>
</reference>
<protein>
    <submittedName>
        <fullName evidence="1">Uncharacterized protein</fullName>
    </submittedName>
</protein>
<organism evidence="1 2">
    <name type="scientific">Fonticella tunisiensis</name>
    <dbReference type="NCBI Taxonomy" id="1096341"/>
    <lineage>
        <taxon>Bacteria</taxon>
        <taxon>Bacillati</taxon>
        <taxon>Bacillota</taxon>
        <taxon>Clostridia</taxon>
        <taxon>Eubacteriales</taxon>
        <taxon>Clostridiaceae</taxon>
        <taxon>Fonticella</taxon>
    </lineage>
</organism>
<dbReference type="Proteomes" id="UP000295325">
    <property type="component" value="Unassembled WGS sequence"/>
</dbReference>
<sequence>MIKREYGSSTEYRDINRSPHRNMPKSCAYCGYRYRPSSSGYSCTIYCIKYMKQLNKKY</sequence>
<name>A0A4R7KTV1_9CLOT</name>
<evidence type="ECO:0000313" key="1">
    <source>
        <dbReference type="EMBL" id="TDT63463.1"/>
    </source>
</evidence>
<dbReference type="AlphaFoldDB" id="A0A4R7KTV1"/>
<dbReference type="RefSeq" id="WP_166636296.1">
    <property type="nucleotide sequence ID" value="NZ_SOAZ01000002.1"/>
</dbReference>
<comment type="caution">
    <text evidence="1">The sequence shown here is derived from an EMBL/GenBank/DDBJ whole genome shotgun (WGS) entry which is preliminary data.</text>
</comment>
<evidence type="ECO:0000313" key="2">
    <source>
        <dbReference type="Proteomes" id="UP000295325"/>
    </source>
</evidence>
<proteinExistence type="predicted"/>
<keyword evidence="2" id="KW-1185">Reference proteome</keyword>
<accession>A0A4R7KTV1</accession>
<dbReference type="EMBL" id="SOAZ01000002">
    <property type="protein sequence ID" value="TDT63463.1"/>
    <property type="molecule type" value="Genomic_DNA"/>
</dbReference>